<organism evidence="1 2">
    <name type="scientific">Prunus dulcis</name>
    <name type="common">Almond</name>
    <name type="synonym">Amygdalus dulcis</name>
    <dbReference type="NCBI Taxonomy" id="3755"/>
    <lineage>
        <taxon>Eukaryota</taxon>
        <taxon>Viridiplantae</taxon>
        <taxon>Streptophyta</taxon>
        <taxon>Embryophyta</taxon>
        <taxon>Tracheophyta</taxon>
        <taxon>Spermatophyta</taxon>
        <taxon>Magnoliopsida</taxon>
        <taxon>eudicotyledons</taxon>
        <taxon>Gunneridae</taxon>
        <taxon>Pentapetalae</taxon>
        <taxon>rosids</taxon>
        <taxon>fabids</taxon>
        <taxon>Rosales</taxon>
        <taxon>Rosaceae</taxon>
        <taxon>Amygdaloideae</taxon>
        <taxon>Amygdaleae</taxon>
        <taxon>Prunus</taxon>
    </lineage>
</organism>
<name>A0AAD4WI56_PRUDU</name>
<dbReference type="AlphaFoldDB" id="A0AAD4WI56"/>
<keyword evidence="2" id="KW-1185">Reference proteome</keyword>
<gene>
    <name evidence="1" type="ORF">L3X38_011645</name>
</gene>
<protein>
    <submittedName>
        <fullName evidence="1">Uncharacterized protein</fullName>
    </submittedName>
</protein>
<dbReference type="Proteomes" id="UP001054821">
    <property type="component" value="Chromosome 2"/>
</dbReference>
<proteinExistence type="predicted"/>
<reference evidence="1 2" key="1">
    <citation type="journal article" date="2022" name="G3 (Bethesda)">
        <title>Whole-genome sequence and methylome profiling of the almond [Prunus dulcis (Mill.) D.A. Webb] cultivar 'Nonpareil'.</title>
        <authorList>
            <person name="D'Amico-Willman K.M."/>
            <person name="Ouma W.Z."/>
            <person name="Meulia T."/>
            <person name="Sideli G.M."/>
            <person name="Gradziel T.M."/>
            <person name="Fresnedo-Ramirez J."/>
        </authorList>
    </citation>
    <scope>NUCLEOTIDE SEQUENCE [LARGE SCALE GENOMIC DNA]</scope>
    <source>
        <strain evidence="1">Clone GOH B32 T37-40</strain>
    </source>
</reference>
<evidence type="ECO:0000313" key="1">
    <source>
        <dbReference type="EMBL" id="KAI5343769.1"/>
    </source>
</evidence>
<accession>A0AAD4WI56</accession>
<dbReference type="EMBL" id="JAJFAZ020000002">
    <property type="protein sequence ID" value="KAI5343769.1"/>
    <property type="molecule type" value="Genomic_DNA"/>
</dbReference>
<sequence>MSNSFPSFLDLNLAPPTQTWGQGVSLVWSSYFASSRGPVTVNDSILLDNEVAVGVARSLVTPRDVRILGTGDDNRLVSDVVALNVQSAASIASMGHRLIAKSQEVQVLRAQLVVE</sequence>
<comment type="caution">
    <text evidence="1">The sequence shown here is derived from an EMBL/GenBank/DDBJ whole genome shotgun (WGS) entry which is preliminary data.</text>
</comment>
<evidence type="ECO:0000313" key="2">
    <source>
        <dbReference type="Proteomes" id="UP001054821"/>
    </source>
</evidence>